<evidence type="ECO:0000313" key="4">
    <source>
        <dbReference type="EMBL" id="PIS58026.1"/>
    </source>
</evidence>
<dbReference type="AlphaFoldDB" id="A0A2H1A512"/>
<reference evidence="3 5" key="3">
    <citation type="journal article" date="2018" name="Nat. Commun.">
        <title>Genomic insights into multidrug-resistance, mating and virulence in Candida auris and related emerging species.</title>
        <authorList>
            <person name="Munoz J.F."/>
            <person name="Gade L."/>
            <person name="Chow N.A."/>
            <person name="Loparev V.N."/>
            <person name="Juieng P."/>
            <person name="Berkow E.L."/>
            <person name="Farrer R.A."/>
            <person name="Litvintseva A.P."/>
            <person name="Cuomo C.A."/>
        </authorList>
    </citation>
    <scope>GENOME REANNOTATION</scope>
    <source>
        <strain evidence="3 5">B8441</strain>
    </source>
</reference>
<dbReference type="PANTHER" id="PTHR12475:SF4">
    <property type="entry name" value="PROTEIN THEM6"/>
    <property type="match status" value="1"/>
</dbReference>
<dbReference type="PANTHER" id="PTHR12475">
    <property type="match status" value="1"/>
</dbReference>
<dbReference type="VEuPathDB" id="FungiDB:CJI97_000513"/>
<dbReference type="InterPro" id="IPR051490">
    <property type="entry name" value="THEM6_lcsJ_thioesterase"/>
</dbReference>
<evidence type="ECO:0008006" key="6">
    <source>
        <dbReference type="Google" id="ProtNLM"/>
    </source>
</evidence>
<dbReference type="Pfam" id="PF13279">
    <property type="entry name" value="4HBT_2"/>
    <property type="match status" value="1"/>
</dbReference>
<keyword evidence="5" id="KW-1185">Reference proteome</keyword>
<feature type="transmembrane region" description="Helical" evidence="2">
    <location>
        <begin position="20"/>
        <end position="39"/>
    </location>
</feature>
<dbReference type="Gene3D" id="3.10.129.10">
    <property type="entry name" value="Hotdog Thioesterase"/>
    <property type="match status" value="1"/>
</dbReference>
<dbReference type="VEuPathDB" id="FungiDB:QG37_03329"/>
<comment type="similarity">
    <text evidence="1">Belongs to the lcsJ thioesterase family.</text>
</comment>
<keyword evidence="2" id="KW-0812">Transmembrane</keyword>
<evidence type="ECO:0000313" key="3">
    <source>
        <dbReference type="EMBL" id="KAK8441160.1"/>
    </source>
</evidence>
<protein>
    <recommendedName>
        <fullName evidence="6">Thioesterase domain-containing protein</fullName>
    </recommendedName>
</protein>
<dbReference type="EMBL" id="PEKT02000002">
    <property type="protein sequence ID" value="PIS58026.1"/>
    <property type="molecule type" value="Genomic_DNA"/>
</dbReference>
<proteinExistence type="inferred from homology"/>
<keyword evidence="2" id="KW-1133">Transmembrane helix</keyword>
<organism evidence="4">
    <name type="scientific">Candidozyma auris</name>
    <name type="common">Yeast</name>
    <name type="synonym">Candida auris</name>
    <dbReference type="NCBI Taxonomy" id="498019"/>
    <lineage>
        <taxon>Eukaryota</taxon>
        <taxon>Fungi</taxon>
        <taxon>Dikarya</taxon>
        <taxon>Ascomycota</taxon>
        <taxon>Saccharomycotina</taxon>
        <taxon>Pichiomycetes</taxon>
        <taxon>Metschnikowiaceae</taxon>
        <taxon>Candidozyma</taxon>
    </lineage>
</organism>
<keyword evidence="2" id="KW-0472">Membrane</keyword>
<sequence length="250" mass="28918">MGFKAAGKVLVALFFASTYKTLPLVYVLRFYLAAIRTIVLKRNEYRKTRQNTFGITGKNPMDVFRAVSYRTYCSPLELDMFMHKSNSTYFVDLDIARTKFLCTMFQKLFLDYIDNTTGDFKGKGLGNAPYIPVAEVSCTFRKEIKVFEKFTILSNILAWDDKWIYVMSKIVHDDGKLAALSITKYVFKKHGRISMKPKEYLTHCGLYNEAVEKINSENFKLVEHMNKNAEGLEKLAEKMDTTCSLRDHHI</sequence>
<reference evidence="4 5" key="1">
    <citation type="journal article" date="2017" name="Clin. Infect. Dis.">
        <title>Simultaneous emergence of multidrug-resistant Candida auris on 3 continents confirmed by whole-genome sequencing and epidemiological analyses.</title>
        <authorList>
            <person name="Lockhart S.R."/>
            <person name="Etienne K.A."/>
            <person name="Vallabhaneni S."/>
            <person name="Farooqi J."/>
            <person name="Chowdhary A."/>
            <person name="Govender N.P."/>
            <person name="Colombo A.L."/>
            <person name="Calvo B."/>
            <person name="Cuomo C.A."/>
            <person name="Desjardins C.A."/>
            <person name="Berkow E.L."/>
            <person name="Castanheira M."/>
            <person name="Magobo R.E."/>
            <person name="Jabeen K."/>
            <person name="Asghar R.J."/>
            <person name="Meis J.F."/>
            <person name="Jackson B."/>
            <person name="Chiller T."/>
            <person name="Litvintseva A.P."/>
        </authorList>
    </citation>
    <scope>NUCLEOTIDE SEQUENCE [LARGE SCALE GENOMIC DNA]</scope>
    <source>
        <strain evidence="4 5">B8441</strain>
    </source>
</reference>
<dbReference type="Proteomes" id="UP000230249">
    <property type="component" value="Unassembled WGS sequence"/>
</dbReference>
<dbReference type="VEuPathDB" id="FungiDB:B9J08_000512"/>
<evidence type="ECO:0000256" key="1">
    <source>
        <dbReference type="ARBA" id="ARBA00038476"/>
    </source>
</evidence>
<dbReference type="VEuPathDB" id="FungiDB:CJI96_0003580"/>
<dbReference type="VEuPathDB" id="FungiDB:CJJ07_003907"/>
<dbReference type="OMA" id="FECDFYL"/>
<reference evidence="4" key="2">
    <citation type="submission" date="2017-11" db="EMBL/GenBank/DDBJ databases">
        <title>Candida auris genome assembly and annotation.</title>
        <authorList>
            <person name="Munoz J.F."/>
            <person name="Gade L.G."/>
            <person name="Chow N.A."/>
            <person name="Litvintseva A.P."/>
            <person name="Loparev V.N."/>
            <person name="Cuomo C.A."/>
        </authorList>
    </citation>
    <scope>NUCLEOTIDE SEQUENCE</scope>
    <source>
        <strain evidence="4">B8441</strain>
    </source>
</reference>
<dbReference type="VEuPathDB" id="FungiDB:CJJ09_002479"/>
<dbReference type="SUPFAM" id="SSF54637">
    <property type="entry name" value="Thioesterase/thiol ester dehydrase-isomerase"/>
    <property type="match status" value="1"/>
</dbReference>
<dbReference type="EMBL" id="PEKT03000002">
    <property type="protein sequence ID" value="KAK8441160.1"/>
    <property type="molecule type" value="Genomic_DNA"/>
</dbReference>
<reference evidence="3" key="4">
    <citation type="submission" date="2024-03" db="EMBL/GenBank/DDBJ databases">
        <title>Improved genome assembly of Candida auris strain B8441 and annotation of B11205.</title>
        <authorList>
            <person name="Cauldron N.C."/>
            <person name="Shea T."/>
            <person name="Cuomo C.A."/>
        </authorList>
    </citation>
    <scope>NUCLEOTIDE SEQUENCE</scope>
    <source>
        <strain evidence="3">B8441</strain>
    </source>
</reference>
<evidence type="ECO:0000256" key="2">
    <source>
        <dbReference type="SAM" id="Phobius"/>
    </source>
</evidence>
<evidence type="ECO:0000313" key="5">
    <source>
        <dbReference type="Proteomes" id="UP000230249"/>
    </source>
</evidence>
<accession>A0A2H1A512</accession>
<comment type="caution">
    <text evidence="4">The sequence shown here is derived from an EMBL/GenBank/DDBJ whole genome shotgun (WGS) entry which is preliminary data.</text>
</comment>
<dbReference type="CDD" id="cd00586">
    <property type="entry name" value="4HBT"/>
    <property type="match status" value="1"/>
</dbReference>
<dbReference type="InterPro" id="IPR029069">
    <property type="entry name" value="HotDog_dom_sf"/>
</dbReference>
<name>A0A2H1A512_CANAR</name>
<gene>
    <name evidence="4" type="ORF">B9J08_000512</name>
    <name evidence="3" type="ORF">B9J08_02470</name>
</gene>